<accession>A0A1M4PMT2</accession>
<gene>
    <name evidence="1" type="ORF">CUESP1_1395</name>
</gene>
<name>A0A1M4PMT2_9FIRM</name>
<protein>
    <submittedName>
        <fullName evidence="1">Uncharacterized protein</fullName>
    </submittedName>
</protein>
<organism evidence="1 2">
    <name type="scientific">[Clostridium] ultunense Esp</name>
    <dbReference type="NCBI Taxonomy" id="1288971"/>
    <lineage>
        <taxon>Bacteria</taxon>
        <taxon>Bacillati</taxon>
        <taxon>Bacillota</taxon>
        <taxon>Tissierellia</taxon>
        <taxon>Tissierellales</taxon>
        <taxon>Tepidimicrobiaceae</taxon>
        <taxon>Schnuerera</taxon>
    </lineage>
</organism>
<dbReference type="Proteomes" id="UP000245423">
    <property type="component" value="Chromosome 1"/>
</dbReference>
<sequence length="39" mass="4809">MVILKVCILRRKKYDIDWDNLCVSSIRQSSRMFKNKKEY</sequence>
<evidence type="ECO:0000313" key="1">
    <source>
        <dbReference type="EMBL" id="SHD76766.1"/>
    </source>
</evidence>
<evidence type="ECO:0000313" key="2">
    <source>
        <dbReference type="Proteomes" id="UP000245423"/>
    </source>
</evidence>
<reference evidence="1 2" key="1">
    <citation type="submission" date="2016-11" db="EMBL/GenBank/DDBJ databases">
        <authorList>
            <person name="Manzoor S."/>
        </authorList>
    </citation>
    <scope>NUCLEOTIDE SEQUENCE [LARGE SCALE GENOMIC DNA]</scope>
    <source>
        <strain evidence="1">Clostridium ultunense strain Esp</strain>
    </source>
</reference>
<keyword evidence="2" id="KW-1185">Reference proteome</keyword>
<dbReference type="EMBL" id="LT669839">
    <property type="protein sequence ID" value="SHD76766.1"/>
    <property type="molecule type" value="Genomic_DNA"/>
</dbReference>
<proteinExistence type="predicted"/>
<dbReference type="AlphaFoldDB" id="A0A1M4PMT2"/>